<keyword evidence="5" id="KW-0653">Protein transport</keyword>
<feature type="transmembrane region" description="Helical" evidence="8">
    <location>
        <begin position="111"/>
        <end position="135"/>
    </location>
</feature>
<comment type="subcellular location">
    <subcellularLocation>
        <location evidence="1 8">Cell membrane</location>
        <topology evidence="1 8">Multi-pass membrane protein</topology>
    </subcellularLocation>
</comment>
<dbReference type="RefSeq" id="WP_219003380.1">
    <property type="nucleotide sequence ID" value="NZ_CP079194.1"/>
</dbReference>
<reference evidence="10 11" key="1">
    <citation type="submission" date="2021-07" db="EMBL/GenBank/DDBJ databases">
        <title>A novel Jannaschia species isolated from marine dinoflagellate Ceratoperidinium margalefii.</title>
        <authorList>
            <person name="Jiang Y."/>
            <person name="Li Z."/>
        </authorList>
    </citation>
    <scope>NUCLEOTIDE SEQUENCE [LARGE SCALE GENOMIC DNA]</scope>
    <source>
        <strain evidence="10 11">J12C1-MA-4</strain>
    </source>
</reference>
<feature type="transmembrane region" description="Helical" evidence="8">
    <location>
        <begin position="155"/>
        <end position="180"/>
    </location>
</feature>
<keyword evidence="2 8" id="KW-0813">Transport</keyword>
<keyword evidence="6 8" id="KW-1133">Transmembrane helix</keyword>
<name>A0A8F6YAS8_9RHOB</name>
<evidence type="ECO:0000313" key="11">
    <source>
        <dbReference type="Proteomes" id="UP000825009"/>
    </source>
</evidence>
<dbReference type="GO" id="GO:0015833">
    <property type="term" value="P:peptide transport"/>
    <property type="evidence" value="ECO:0007669"/>
    <property type="project" value="UniProtKB-KW"/>
</dbReference>
<dbReference type="GO" id="GO:0015031">
    <property type="term" value="P:protein transport"/>
    <property type="evidence" value="ECO:0007669"/>
    <property type="project" value="UniProtKB-KW"/>
</dbReference>
<dbReference type="PANTHER" id="PTHR43386:SF1">
    <property type="entry name" value="D,D-DIPEPTIDE TRANSPORT SYSTEM PERMEASE PROTEIN DDPC-RELATED"/>
    <property type="match status" value="1"/>
</dbReference>
<feature type="transmembrane region" description="Helical" evidence="8">
    <location>
        <begin position="276"/>
        <end position="300"/>
    </location>
</feature>
<evidence type="ECO:0000256" key="1">
    <source>
        <dbReference type="ARBA" id="ARBA00004651"/>
    </source>
</evidence>
<dbReference type="CDD" id="cd06261">
    <property type="entry name" value="TM_PBP2"/>
    <property type="match status" value="1"/>
</dbReference>
<evidence type="ECO:0000256" key="6">
    <source>
        <dbReference type="ARBA" id="ARBA00022989"/>
    </source>
</evidence>
<dbReference type="GO" id="GO:0055085">
    <property type="term" value="P:transmembrane transport"/>
    <property type="evidence" value="ECO:0007669"/>
    <property type="project" value="InterPro"/>
</dbReference>
<dbReference type="PROSITE" id="PS50928">
    <property type="entry name" value="ABC_TM1"/>
    <property type="match status" value="1"/>
</dbReference>
<organism evidence="10 11">
    <name type="scientific">Gymnodinialimonas ceratoperidinii</name>
    <dbReference type="NCBI Taxonomy" id="2856823"/>
    <lineage>
        <taxon>Bacteria</taxon>
        <taxon>Pseudomonadati</taxon>
        <taxon>Pseudomonadota</taxon>
        <taxon>Alphaproteobacteria</taxon>
        <taxon>Rhodobacterales</taxon>
        <taxon>Paracoccaceae</taxon>
        <taxon>Gymnodinialimonas</taxon>
    </lineage>
</organism>
<keyword evidence="4" id="KW-0571">Peptide transport</keyword>
<dbReference type="KEGG" id="gce:KYE46_03095"/>
<dbReference type="PANTHER" id="PTHR43386">
    <property type="entry name" value="OLIGOPEPTIDE TRANSPORT SYSTEM PERMEASE PROTEIN APPC"/>
    <property type="match status" value="1"/>
</dbReference>
<evidence type="ECO:0000256" key="5">
    <source>
        <dbReference type="ARBA" id="ARBA00022927"/>
    </source>
</evidence>
<accession>A0A8F6YAS8</accession>
<evidence type="ECO:0000256" key="7">
    <source>
        <dbReference type="ARBA" id="ARBA00023136"/>
    </source>
</evidence>
<evidence type="ECO:0000259" key="9">
    <source>
        <dbReference type="PROSITE" id="PS50928"/>
    </source>
</evidence>
<dbReference type="Pfam" id="PF12911">
    <property type="entry name" value="OppC_N"/>
    <property type="match status" value="1"/>
</dbReference>
<dbReference type="EMBL" id="CP079194">
    <property type="protein sequence ID" value="QXT40254.1"/>
    <property type="molecule type" value="Genomic_DNA"/>
</dbReference>
<dbReference type="AlphaFoldDB" id="A0A8F6YAS8"/>
<sequence length="312" mass="33953">MADTTPPPTASSTQAISGMASSYRRKELRRAFQSMLTSRWALVGMFILLVVTFIAIFGPWLAPFDPNRQNIMMRLLEPGSAGAGDLTYWLGSDQLGRDVFSRLLYGARVSLLVGVAAIVVGGALGTIAGLVSGYYGGWIDDVIMRLGDIQLAFPFILLAIMFLVVLGPGLMNIILVLGIGQWITYARIVRAQTLSLREKEYVEAARAMGDSTFSILFKTILPNIIAPLTVIASFNVAGVILSEAALSFLGLGVPPEVPTWGSMLSESRDHLLSNKWWMAVFPGLAIVLTVLAFNIIGDWLRDFLDPRLKENG</sequence>
<feature type="transmembrane region" description="Helical" evidence="8">
    <location>
        <begin position="224"/>
        <end position="253"/>
    </location>
</feature>
<feature type="transmembrane region" description="Helical" evidence="8">
    <location>
        <begin position="40"/>
        <end position="64"/>
    </location>
</feature>
<dbReference type="GO" id="GO:0005886">
    <property type="term" value="C:plasma membrane"/>
    <property type="evidence" value="ECO:0007669"/>
    <property type="project" value="UniProtKB-SubCell"/>
</dbReference>
<evidence type="ECO:0000256" key="2">
    <source>
        <dbReference type="ARBA" id="ARBA00022448"/>
    </source>
</evidence>
<dbReference type="Pfam" id="PF00528">
    <property type="entry name" value="BPD_transp_1"/>
    <property type="match status" value="1"/>
</dbReference>
<gene>
    <name evidence="10" type="ORF">KYE46_03095</name>
</gene>
<protein>
    <submittedName>
        <fullName evidence="10">ABC transporter permease</fullName>
    </submittedName>
</protein>
<feature type="domain" description="ABC transmembrane type-1" evidence="9">
    <location>
        <begin position="107"/>
        <end position="297"/>
    </location>
</feature>
<keyword evidence="3 8" id="KW-0812">Transmembrane</keyword>
<evidence type="ECO:0000313" key="10">
    <source>
        <dbReference type="EMBL" id="QXT40254.1"/>
    </source>
</evidence>
<dbReference type="InterPro" id="IPR050366">
    <property type="entry name" value="BP-dependent_transpt_permease"/>
</dbReference>
<dbReference type="InterPro" id="IPR000515">
    <property type="entry name" value="MetI-like"/>
</dbReference>
<proteinExistence type="inferred from homology"/>
<evidence type="ECO:0000256" key="4">
    <source>
        <dbReference type="ARBA" id="ARBA00022856"/>
    </source>
</evidence>
<evidence type="ECO:0000256" key="3">
    <source>
        <dbReference type="ARBA" id="ARBA00022692"/>
    </source>
</evidence>
<keyword evidence="11" id="KW-1185">Reference proteome</keyword>
<evidence type="ECO:0000256" key="8">
    <source>
        <dbReference type="RuleBase" id="RU363032"/>
    </source>
</evidence>
<comment type="similarity">
    <text evidence="8">Belongs to the binding-protein-dependent transport system permease family.</text>
</comment>
<dbReference type="InterPro" id="IPR025966">
    <property type="entry name" value="OppC_N"/>
</dbReference>
<dbReference type="Proteomes" id="UP000825009">
    <property type="component" value="Chromosome"/>
</dbReference>
<keyword evidence="7 8" id="KW-0472">Membrane</keyword>